<comment type="caution">
    <text evidence="1">The sequence shown here is derived from an EMBL/GenBank/DDBJ whole genome shotgun (WGS) entry which is preliminary data.</text>
</comment>
<proteinExistence type="predicted"/>
<evidence type="ECO:0000313" key="2">
    <source>
        <dbReference type="Proteomes" id="UP000799755"/>
    </source>
</evidence>
<organism evidence="1 2">
    <name type="scientific">Lindgomyces ingoldianus</name>
    <dbReference type="NCBI Taxonomy" id="673940"/>
    <lineage>
        <taxon>Eukaryota</taxon>
        <taxon>Fungi</taxon>
        <taxon>Dikarya</taxon>
        <taxon>Ascomycota</taxon>
        <taxon>Pezizomycotina</taxon>
        <taxon>Dothideomycetes</taxon>
        <taxon>Pleosporomycetidae</taxon>
        <taxon>Pleosporales</taxon>
        <taxon>Lindgomycetaceae</taxon>
        <taxon>Lindgomyces</taxon>
    </lineage>
</organism>
<evidence type="ECO:0000313" key="1">
    <source>
        <dbReference type="EMBL" id="KAF2475299.1"/>
    </source>
</evidence>
<gene>
    <name evidence="1" type="ORF">BDR25DRAFT_350687</name>
</gene>
<keyword evidence="2" id="KW-1185">Reference proteome</keyword>
<name>A0ACB6R7R3_9PLEO</name>
<protein>
    <submittedName>
        <fullName evidence="1">Uncharacterized protein</fullName>
    </submittedName>
</protein>
<dbReference type="EMBL" id="MU003496">
    <property type="protein sequence ID" value="KAF2475299.1"/>
    <property type="molecule type" value="Genomic_DNA"/>
</dbReference>
<accession>A0ACB6R7R3</accession>
<sequence length="381" mass="41586">MQTSAATTQYRRPKRCRKGQRGNLDGKNIGITPTDDDLGLAVAIGEVEAASSSKGRRRCWRRVAPVPGVRRRGSVPSGCIEIELVYPWRPDQPARRPFPSRATTHHSLLGTEDARRRDRIPCAPLHLRASQGVLNSMSDVKGRHNEARRPARHVLGAGRHGASTVARLPLVVLVNHCSIRTHRGSVLRVPLRGADHLGVSKPVGLMLQNLDSARLLGLLCDSIRHAIRCAPAKSRRNSLLQGCSSPCRTPLEQLQGFVALRPARARKTANCVLWAYVPIYGGKNHRLKGGTESHPALLLGAGMFLSRRRLSWMNANPIAPDALVGPSCPLIDCLYKRQTALAPELGPCSRLSAIWLNTILTPLSSSFGMNNVNGALTRELL</sequence>
<dbReference type="Proteomes" id="UP000799755">
    <property type="component" value="Unassembled WGS sequence"/>
</dbReference>
<reference evidence="1" key="1">
    <citation type="journal article" date="2020" name="Stud. Mycol.">
        <title>101 Dothideomycetes genomes: a test case for predicting lifestyles and emergence of pathogens.</title>
        <authorList>
            <person name="Haridas S."/>
            <person name="Albert R."/>
            <person name="Binder M."/>
            <person name="Bloem J."/>
            <person name="Labutti K."/>
            <person name="Salamov A."/>
            <person name="Andreopoulos B."/>
            <person name="Baker S."/>
            <person name="Barry K."/>
            <person name="Bills G."/>
            <person name="Bluhm B."/>
            <person name="Cannon C."/>
            <person name="Castanera R."/>
            <person name="Culley D."/>
            <person name="Daum C."/>
            <person name="Ezra D."/>
            <person name="Gonzalez J."/>
            <person name="Henrissat B."/>
            <person name="Kuo A."/>
            <person name="Liang C."/>
            <person name="Lipzen A."/>
            <person name="Lutzoni F."/>
            <person name="Magnuson J."/>
            <person name="Mondo S."/>
            <person name="Nolan M."/>
            <person name="Ohm R."/>
            <person name="Pangilinan J."/>
            <person name="Park H.-J."/>
            <person name="Ramirez L."/>
            <person name="Alfaro M."/>
            <person name="Sun H."/>
            <person name="Tritt A."/>
            <person name="Yoshinaga Y."/>
            <person name="Zwiers L.-H."/>
            <person name="Turgeon B."/>
            <person name="Goodwin S."/>
            <person name="Spatafora J."/>
            <person name="Crous P."/>
            <person name="Grigoriev I."/>
        </authorList>
    </citation>
    <scope>NUCLEOTIDE SEQUENCE</scope>
    <source>
        <strain evidence="1">ATCC 200398</strain>
    </source>
</reference>